<sequence>MTDSRKLECLAYLTENAPPQEILDRFSESLDGWNVQWPLYCEKTDTISGLHQLAFTLAIAHDFSDQPMGGFSERYCFEDPMLAVEELIEWHKRGFDDQRPKGWVACRNVSSKSIKKSFEKHHSEDYAKELLKYAGGNGIDNGAHHIIMENKARIKAELGYDDNHIKHLAAYLKEVGLVC</sequence>
<proteinExistence type="predicted"/>
<dbReference type="EMBL" id="JAUHGG010000003">
    <property type="protein sequence ID" value="MDS1821063.1"/>
    <property type="molecule type" value="Genomic_DNA"/>
</dbReference>
<dbReference type="AlphaFoldDB" id="A0AAW8PZN1"/>
<organism evidence="1 2">
    <name type="scientific">Vibrio parahaemolyticus</name>
    <dbReference type="NCBI Taxonomy" id="670"/>
    <lineage>
        <taxon>Bacteria</taxon>
        <taxon>Pseudomonadati</taxon>
        <taxon>Pseudomonadota</taxon>
        <taxon>Gammaproteobacteria</taxon>
        <taxon>Vibrionales</taxon>
        <taxon>Vibrionaceae</taxon>
        <taxon>Vibrio</taxon>
    </lineage>
</organism>
<gene>
    <name evidence="1" type="ORF">QX249_10365</name>
</gene>
<evidence type="ECO:0000313" key="1">
    <source>
        <dbReference type="EMBL" id="MDS1821063.1"/>
    </source>
</evidence>
<evidence type="ECO:0000313" key="2">
    <source>
        <dbReference type="Proteomes" id="UP001253193"/>
    </source>
</evidence>
<name>A0AAW8PZN1_VIBPH</name>
<reference evidence="1" key="1">
    <citation type="submission" date="2023-06" db="EMBL/GenBank/DDBJ databases">
        <title>Genomic Diversity of Vibrio spp. and Metagenomic Analysis of Pathogens in Florida Gulf Coastal Waters Following Hurricane Ian.</title>
        <authorList>
            <person name="Brumfield K.D."/>
        </authorList>
    </citation>
    <scope>NUCLEOTIDE SEQUENCE</scope>
    <source>
        <strain evidence="1">WBS2B-138</strain>
    </source>
</reference>
<dbReference type="Proteomes" id="UP001253193">
    <property type="component" value="Unassembled WGS sequence"/>
</dbReference>
<dbReference type="RefSeq" id="WP_311019874.1">
    <property type="nucleotide sequence ID" value="NZ_JAUHGG010000003.1"/>
</dbReference>
<accession>A0AAW8PZN1</accession>
<protein>
    <submittedName>
        <fullName evidence="1">Uncharacterized protein</fullName>
    </submittedName>
</protein>
<comment type="caution">
    <text evidence="1">The sequence shown here is derived from an EMBL/GenBank/DDBJ whole genome shotgun (WGS) entry which is preliminary data.</text>
</comment>